<dbReference type="Proteomes" id="UP001185737">
    <property type="component" value="Unassembled WGS sequence"/>
</dbReference>
<dbReference type="InterPro" id="IPR042171">
    <property type="entry name" value="Acyl-CoA_hotdog"/>
</dbReference>
<evidence type="ECO:0000313" key="4">
    <source>
        <dbReference type="Proteomes" id="UP001185737"/>
    </source>
</evidence>
<dbReference type="InterPro" id="IPR029069">
    <property type="entry name" value="HotDog_dom_sf"/>
</dbReference>
<dbReference type="SUPFAM" id="SSF54637">
    <property type="entry name" value="Thioesterase/thiol ester dehydrase-isomerase"/>
    <property type="match status" value="2"/>
</dbReference>
<keyword evidence="4" id="KW-1185">Reference proteome</keyword>
<evidence type="ECO:0000259" key="2">
    <source>
        <dbReference type="Pfam" id="PF20789"/>
    </source>
</evidence>
<dbReference type="InterPro" id="IPR049450">
    <property type="entry name" value="ACOT8-like_C"/>
</dbReference>
<reference evidence="3 4" key="1">
    <citation type="submission" date="2023-10" db="EMBL/GenBank/DDBJ databases">
        <title>Development of a sustainable strategy for remediation of hydrocarbon-contaminated territories based on the waste exchange concept.</title>
        <authorList>
            <person name="Krivoruchko A."/>
        </authorList>
    </citation>
    <scope>NUCLEOTIDE SEQUENCE [LARGE SCALE GENOMIC DNA]</scope>
    <source>
        <strain evidence="3 4">IEGM 60</strain>
    </source>
</reference>
<sequence length="261" mass="28097">MVVGPAILGLLARAAEERNPDEGFFATRLTADLFRPVRMARIDTNSHVVRWGHRIRVVDSALLQDGVVVARASVIFYRKANNAEGERWASPDTPKPPPAETLPGERMIGISEPSHGWMPWSRTDTALHTATRKRIWARNWAAVEDETATPFVRAAMVSDLTNLVTNLGTAGIGYINGDVTLTLARTPEGPDLGLEADNHLDSNGIAVGSATLFDRQGRLGTCLVTAIEQADHVSLPQVGRAVSAESCPARTAIPPNIGGVR</sequence>
<dbReference type="Pfam" id="PF13622">
    <property type="entry name" value="4HBT_3"/>
    <property type="match status" value="1"/>
</dbReference>
<proteinExistence type="predicted"/>
<comment type="caution">
    <text evidence="3">The sequence shown here is derived from an EMBL/GenBank/DDBJ whole genome shotgun (WGS) entry which is preliminary data.</text>
</comment>
<feature type="domain" description="Acyl-CoA thioesterase-like N-terminal HotDog" evidence="1">
    <location>
        <begin position="6"/>
        <end position="76"/>
    </location>
</feature>
<feature type="domain" description="Acyl-CoA thioesterase-like C-terminal" evidence="2">
    <location>
        <begin position="112"/>
        <end position="219"/>
    </location>
</feature>
<name>A0ABU4C9E6_RHOJO</name>
<dbReference type="EMBL" id="JAWLKA010000003">
    <property type="protein sequence ID" value="MDV6280166.1"/>
    <property type="molecule type" value="Genomic_DNA"/>
</dbReference>
<dbReference type="Pfam" id="PF20789">
    <property type="entry name" value="4HBT_3C"/>
    <property type="match status" value="1"/>
</dbReference>
<organism evidence="3 4">
    <name type="scientific">Rhodococcus jostii</name>
    <dbReference type="NCBI Taxonomy" id="132919"/>
    <lineage>
        <taxon>Bacteria</taxon>
        <taxon>Bacillati</taxon>
        <taxon>Actinomycetota</taxon>
        <taxon>Actinomycetes</taxon>
        <taxon>Mycobacteriales</taxon>
        <taxon>Nocardiaceae</taxon>
        <taxon>Rhodococcus</taxon>
    </lineage>
</organism>
<evidence type="ECO:0000259" key="1">
    <source>
        <dbReference type="Pfam" id="PF13622"/>
    </source>
</evidence>
<evidence type="ECO:0000313" key="3">
    <source>
        <dbReference type="EMBL" id="MDV6280166.1"/>
    </source>
</evidence>
<accession>A0ABU4C9E6</accession>
<dbReference type="Gene3D" id="2.40.160.210">
    <property type="entry name" value="Acyl-CoA thioesterase, double hotdog domain"/>
    <property type="match status" value="1"/>
</dbReference>
<protein>
    <submittedName>
        <fullName evidence="3">Thioesterase family protein</fullName>
    </submittedName>
</protein>
<gene>
    <name evidence="3" type="ORF">R3Q59_06600</name>
</gene>
<dbReference type="InterPro" id="IPR049449">
    <property type="entry name" value="TesB_ACOT8-like_N"/>
</dbReference>